<evidence type="ECO:0000313" key="4">
    <source>
        <dbReference type="Proteomes" id="UP001156645"/>
    </source>
</evidence>
<reference evidence="4" key="3">
    <citation type="journal article" date="2019" name="Int. J. Syst. Evol. Microbiol.">
        <title>The Global Catalogue of Microorganisms (GCM) 10K type strain sequencing project: providing services to taxonomists for standard genome sequencing and annotation.</title>
        <authorList>
            <consortium name="The Broad Institute Genomics Platform"/>
            <consortium name="The Broad Institute Genome Sequencing Center for Infectious Disease"/>
            <person name="Wu L."/>
            <person name="Ma J."/>
        </authorList>
    </citation>
    <scope>NUCLEOTIDE SEQUENCE [LARGE SCALE GENOMIC DNA]</scope>
    <source>
        <strain evidence="4">NBRC 103191</strain>
    </source>
</reference>
<keyword evidence="4" id="KW-1185">Reference proteome</keyword>
<dbReference type="Proteomes" id="UP000198501">
    <property type="component" value="Unassembled WGS sequence"/>
</dbReference>
<reference evidence="2 3" key="2">
    <citation type="submission" date="2016-10" db="EMBL/GenBank/DDBJ databases">
        <authorList>
            <person name="de Groot N.N."/>
        </authorList>
    </citation>
    <scope>NUCLEOTIDE SEQUENCE [LARGE SCALE GENOMIC DNA]</scope>
    <source>
        <strain evidence="2 3">DSM 23406</strain>
    </source>
</reference>
<evidence type="ECO:0000313" key="3">
    <source>
        <dbReference type="Proteomes" id="UP000198501"/>
    </source>
</evidence>
<proteinExistence type="predicted"/>
<organism evidence="2 3">
    <name type="scientific">Psychrobacter pacificensis</name>
    <dbReference type="NCBI Taxonomy" id="112002"/>
    <lineage>
        <taxon>Bacteria</taxon>
        <taxon>Pseudomonadati</taxon>
        <taxon>Pseudomonadota</taxon>
        <taxon>Gammaproteobacteria</taxon>
        <taxon>Moraxellales</taxon>
        <taxon>Moraxellaceae</taxon>
        <taxon>Psychrobacter</taxon>
    </lineage>
</organism>
<name>A0A1G6Y9R2_9GAMM</name>
<reference evidence="1" key="4">
    <citation type="submission" date="2023-01" db="EMBL/GenBank/DDBJ databases">
        <title>Draft genome sequence of Psychrobacter pacificensis strain NBRC 103191.</title>
        <authorList>
            <person name="Sun Q."/>
            <person name="Mori K."/>
        </authorList>
    </citation>
    <scope>NUCLEOTIDE SEQUENCE</scope>
    <source>
        <strain evidence="1">NBRC 103191</strain>
    </source>
</reference>
<dbReference type="EMBL" id="BSOK01000006">
    <property type="protein sequence ID" value="GLR27941.1"/>
    <property type="molecule type" value="Genomic_DNA"/>
</dbReference>
<accession>A0A1G6Y9R2</accession>
<dbReference type="Proteomes" id="UP001156645">
    <property type="component" value="Unassembled WGS sequence"/>
</dbReference>
<dbReference type="EMBL" id="FNAL01000011">
    <property type="protein sequence ID" value="SDD87138.1"/>
    <property type="molecule type" value="Genomic_DNA"/>
</dbReference>
<sequence>MQRILEALGWRQGSFVKPETVAKLIGDIDSTFTISANNLLVVASQSCDVASSQEEYIELSIVRPLSAEAFNKQYSHNRHPRILHIEANSNSSDEKVILELKAHEKIQIKKSLLEEFKPDSSINFLEGNLNQYIDWLAGRYKRPALPTKFDQLIASSDKKGKRKKIAKRANEYLTGIYVDIYPNRDIKDEETYSVNLLGIASNDQSIASATDALNEYADILKDAGMDVSVPKVGTEFKISVGTLRQYQRINFDYLSYEENNPIPPDTGI</sequence>
<evidence type="ECO:0000313" key="2">
    <source>
        <dbReference type="EMBL" id="SDD87138.1"/>
    </source>
</evidence>
<gene>
    <name evidence="1" type="ORF">GCM10007915_01790</name>
    <name evidence="2" type="ORF">SAMN05660405_01609</name>
</gene>
<protein>
    <submittedName>
        <fullName evidence="2">Uncharacterized protein</fullName>
    </submittedName>
</protein>
<dbReference type="RefSeq" id="WP_093070209.1">
    <property type="nucleotide sequence ID" value="NZ_BSOK01000006.1"/>
</dbReference>
<reference evidence="1" key="1">
    <citation type="journal article" date="2014" name="Int. J. Syst. Evol. Microbiol.">
        <title>Complete genome of a new Firmicutes species belonging to the dominant human colonic microbiota ('Ruminococcus bicirculans') reveals two chromosomes and a selective capacity to utilize plant glucans.</title>
        <authorList>
            <consortium name="NISC Comparative Sequencing Program"/>
            <person name="Wegmann U."/>
            <person name="Louis P."/>
            <person name="Goesmann A."/>
            <person name="Henrissat B."/>
            <person name="Duncan S.H."/>
            <person name="Flint H.J."/>
        </authorList>
    </citation>
    <scope>NUCLEOTIDE SEQUENCE</scope>
    <source>
        <strain evidence="1">NBRC 103191</strain>
    </source>
</reference>
<dbReference type="AlphaFoldDB" id="A0A1G6Y9R2"/>
<evidence type="ECO:0000313" key="1">
    <source>
        <dbReference type="EMBL" id="GLR27941.1"/>
    </source>
</evidence>